<dbReference type="Proteomes" id="UP000054783">
    <property type="component" value="Unassembled WGS sequence"/>
</dbReference>
<sequence length="129" mass="14306">MVECIVSEYNEPSCQNTSRLQKKSPGKGGKGQAFNSAPARTVNALLWLLKTCPSFAVAQEADHYFHLRRRSPRLRLRGVRVSLEAQKGLQPADGQSEHNFVKEVAIQEARQLTAISWLDISSAFGTVSH</sequence>
<evidence type="ECO:0008006" key="4">
    <source>
        <dbReference type="Google" id="ProtNLM"/>
    </source>
</evidence>
<gene>
    <name evidence="2" type="ORF">T12_10933</name>
</gene>
<keyword evidence="3" id="KW-1185">Reference proteome</keyword>
<organism evidence="2 3">
    <name type="scientific">Trichinella patagoniensis</name>
    <dbReference type="NCBI Taxonomy" id="990121"/>
    <lineage>
        <taxon>Eukaryota</taxon>
        <taxon>Metazoa</taxon>
        <taxon>Ecdysozoa</taxon>
        <taxon>Nematoda</taxon>
        <taxon>Enoplea</taxon>
        <taxon>Dorylaimia</taxon>
        <taxon>Trichinellida</taxon>
        <taxon>Trichinellidae</taxon>
        <taxon>Trichinella</taxon>
    </lineage>
</organism>
<name>A0A0V0Z5L0_9BILA</name>
<dbReference type="AlphaFoldDB" id="A0A0V0Z5L0"/>
<reference evidence="2 3" key="1">
    <citation type="submission" date="2015-01" db="EMBL/GenBank/DDBJ databases">
        <title>Evolution of Trichinella species and genotypes.</title>
        <authorList>
            <person name="Korhonen P.K."/>
            <person name="Edoardo P."/>
            <person name="Giuseppe L.R."/>
            <person name="Gasser R.B."/>
        </authorList>
    </citation>
    <scope>NUCLEOTIDE SEQUENCE [LARGE SCALE GENOMIC DNA]</scope>
    <source>
        <strain evidence="2">ISS2496</strain>
    </source>
</reference>
<dbReference type="STRING" id="990121.A0A0V0Z5L0"/>
<dbReference type="EMBL" id="JYDQ01000406">
    <property type="protein sequence ID" value="KRY07776.1"/>
    <property type="molecule type" value="Genomic_DNA"/>
</dbReference>
<evidence type="ECO:0000313" key="2">
    <source>
        <dbReference type="EMBL" id="KRY07776.1"/>
    </source>
</evidence>
<proteinExistence type="predicted"/>
<protein>
    <recommendedName>
        <fullName evidence="4">Retrovirus-related Pol polyprotein from type-1 retrotransposable element</fullName>
    </recommendedName>
</protein>
<feature type="region of interest" description="Disordered" evidence="1">
    <location>
        <begin position="15"/>
        <end position="35"/>
    </location>
</feature>
<evidence type="ECO:0000313" key="3">
    <source>
        <dbReference type="Proteomes" id="UP000054783"/>
    </source>
</evidence>
<comment type="caution">
    <text evidence="2">The sequence shown here is derived from an EMBL/GenBank/DDBJ whole genome shotgun (WGS) entry which is preliminary data.</text>
</comment>
<evidence type="ECO:0000256" key="1">
    <source>
        <dbReference type="SAM" id="MobiDB-lite"/>
    </source>
</evidence>
<dbReference type="OrthoDB" id="410104at2759"/>
<accession>A0A0V0Z5L0</accession>